<sequence length="249" mass="27565">MARATRNDVLLFISPFAIKGAKAIQVSGYRPIIVVNPGSDNTDFSKNYRLDKKTSHQLSSKTIMRNDICNARKLINNARGGAAGVLIALVLVLAIAAGGGYCAYTKYYKKEPLRTKLGAVKMKPEIIRFVHDAVSPALYHNLITLDDIVVMMNKEMDRLKRIAKQFPDQRGIIDPQTQSLTEAHARLAKSLTETGAQIEKMFVSWLVDRKNSIAKINSQKGTLTRQLANAIRGENELVSRIRANPDSAS</sequence>
<evidence type="ECO:0000313" key="3">
    <source>
        <dbReference type="Proteomes" id="UP000425960"/>
    </source>
</evidence>
<evidence type="ECO:0000313" key="2">
    <source>
        <dbReference type="EMBL" id="BBO85472.1"/>
    </source>
</evidence>
<proteinExistence type="predicted"/>
<protein>
    <submittedName>
        <fullName evidence="2">Uncharacterized protein</fullName>
    </submittedName>
</protein>
<evidence type="ECO:0000256" key="1">
    <source>
        <dbReference type="SAM" id="Phobius"/>
    </source>
</evidence>
<dbReference type="AlphaFoldDB" id="A0A5K7ZYZ0"/>
<keyword evidence="1" id="KW-0812">Transmembrane</keyword>
<name>A0A5K7ZYZ0_9BACT</name>
<organism evidence="2 3">
    <name type="scientific">Desulfosarcina ovata subsp. sediminis</name>
    <dbReference type="NCBI Taxonomy" id="885957"/>
    <lineage>
        <taxon>Bacteria</taxon>
        <taxon>Pseudomonadati</taxon>
        <taxon>Thermodesulfobacteriota</taxon>
        <taxon>Desulfobacteria</taxon>
        <taxon>Desulfobacterales</taxon>
        <taxon>Desulfosarcinaceae</taxon>
        <taxon>Desulfosarcina</taxon>
    </lineage>
</organism>
<feature type="transmembrane region" description="Helical" evidence="1">
    <location>
        <begin position="82"/>
        <end position="104"/>
    </location>
</feature>
<accession>A0A5K7ZYZ0</accession>
<dbReference type="KEGG" id="dov:DSCO28_60380"/>
<reference evidence="2 3" key="1">
    <citation type="submission" date="2019-11" db="EMBL/GenBank/DDBJ databases">
        <title>Comparative genomics of hydrocarbon-degrading Desulfosarcina strains.</title>
        <authorList>
            <person name="Watanabe M."/>
            <person name="Kojima H."/>
            <person name="Fukui M."/>
        </authorList>
    </citation>
    <scope>NUCLEOTIDE SEQUENCE [LARGE SCALE GENOMIC DNA]</scope>
    <source>
        <strain evidence="2 3">28bB2T</strain>
    </source>
</reference>
<dbReference type="Proteomes" id="UP000425960">
    <property type="component" value="Chromosome"/>
</dbReference>
<keyword evidence="1" id="KW-0472">Membrane</keyword>
<dbReference type="EMBL" id="AP021876">
    <property type="protein sequence ID" value="BBO85472.1"/>
    <property type="molecule type" value="Genomic_DNA"/>
</dbReference>
<gene>
    <name evidence="2" type="ORF">DSCO28_60380</name>
</gene>
<keyword evidence="1" id="KW-1133">Transmembrane helix</keyword>